<dbReference type="EC" id="5.1.3.14" evidence="4"/>
<evidence type="ECO:0000256" key="3">
    <source>
        <dbReference type="ARBA" id="ARBA00038209"/>
    </source>
</evidence>
<dbReference type="PANTHER" id="PTHR43174:SF2">
    <property type="entry name" value="UDP-N-ACETYLGLUCOSAMINE 2-EPIMERASE"/>
    <property type="match status" value="1"/>
</dbReference>
<dbReference type="CDD" id="cd03786">
    <property type="entry name" value="GTB_UDP-GlcNAc_2-Epimerase"/>
    <property type="match status" value="1"/>
</dbReference>
<keyword evidence="8" id="KW-1185">Reference proteome</keyword>
<dbReference type="InterPro" id="IPR029767">
    <property type="entry name" value="WecB-like"/>
</dbReference>
<accession>A0ABV8ULA5</accession>
<dbReference type="NCBIfam" id="TIGR00236">
    <property type="entry name" value="wecB"/>
    <property type="match status" value="1"/>
</dbReference>
<dbReference type="InterPro" id="IPR003331">
    <property type="entry name" value="UDP_GlcNAc_Epimerase_2_dom"/>
</dbReference>
<name>A0ABV8ULA5_9PROT</name>
<comment type="catalytic activity">
    <reaction evidence="2">
        <text>UDP-N-acetyl-alpha-D-glucosamine = UDP-N-acetyl-alpha-D-mannosamine</text>
        <dbReference type="Rhea" id="RHEA:17213"/>
        <dbReference type="ChEBI" id="CHEBI:57705"/>
        <dbReference type="ChEBI" id="CHEBI:68623"/>
        <dbReference type="EC" id="5.1.3.14"/>
    </reaction>
</comment>
<proteinExistence type="inferred from homology"/>
<comment type="caution">
    <text evidence="7">The sequence shown here is derived from an EMBL/GenBank/DDBJ whole genome shotgun (WGS) entry which is preliminary data.</text>
</comment>
<gene>
    <name evidence="7" type="primary">wecB</name>
    <name evidence="7" type="ORF">ACFOW6_07430</name>
</gene>
<sequence length="386" mass="42775">MKKVVLVVLGTRPEAIKLAPVITALKASAWKGLRTRVCSTGQHREMLLPVLELFGIHPDHDLDVMRENQNSTMTLSRTLEGLEAILQGEAPDHIVVQGDTNATLAGAMAGFHRRIPVSHVEAGLRTGNLAAPFPEEANRQMISRISHLHFAPTSDNRQALLREGISAERIHVTGNPVIDSLKQLQNRWERNPVEQYELEEELQRHLGQADSRPFILVTGHRRENIGEGFRNLGHALNDIATRYPELVLLFPLHLNPAVRASLGETLKKRKNIRLCPPLSYTSFVYAMSRAQIVLTDSGGVQEEAPAFGKPVLVLRESTERREAVEAGTVRLVGNRPARILSEVTRLLEQPSHYQTMAQATNPYGDGQAAPRIAHLIRASLSPAFIS</sequence>
<dbReference type="GO" id="GO:0008761">
    <property type="term" value="F:UDP-N-acetylglucosamine 2-epimerase activity"/>
    <property type="evidence" value="ECO:0007669"/>
    <property type="project" value="UniProtKB-EC"/>
</dbReference>
<evidence type="ECO:0000256" key="2">
    <source>
        <dbReference type="ARBA" id="ARBA00036080"/>
    </source>
</evidence>
<dbReference type="Proteomes" id="UP001595799">
    <property type="component" value="Unassembled WGS sequence"/>
</dbReference>
<protein>
    <recommendedName>
        <fullName evidence="4">UDP-N-acetylglucosamine 2-epimerase (non-hydrolyzing)</fullName>
        <ecNumber evidence="4">5.1.3.14</ecNumber>
    </recommendedName>
</protein>
<evidence type="ECO:0000313" key="7">
    <source>
        <dbReference type="EMBL" id="MFC4351370.1"/>
    </source>
</evidence>
<keyword evidence="1 5" id="KW-0413">Isomerase</keyword>
<evidence type="ECO:0000259" key="6">
    <source>
        <dbReference type="Pfam" id="PF02350"/>
    </source>
</evidence>
<dbReference type="Gene3D" id="3.40.50.2000">
    <property type="entry name" value="Glycogen Phosphorylase B"/>
    <property type="match status" value="2"/>
</dbReference>
<dbReference type="Pfam" id="PF02350">
    <property type="entry name" value="Epimerase_2"/>
    <property type="match status" value="1"/>
</dbReference>
<dbReference type="SUPFAM" id="SSF53756">
    <property type="entry name" value="UDP-Glycosyltransferase/glycogen phosphorylase"/>
    <property type="match status" value="1"/>
</dbReference>
<evidence type="ECO:0000256" key="4">
    <source>
        <dbReference type="ARBA" id="ARBA00038858"/>
    </source>
</evidence>
<reference evidence="8" key="1">
    <citation type="journal article" date="2019" name="Int. J. Syst. Evol. Microbiol.">
        <title>The Global Catalogue of Microorganisms (GCM) 10K type strain sequencing project: providing services to taxonomists for standard genome sequencing and annotation.</title>
        <authorList>
            <consortium name="The Broad Institute Genomics Platform"/>
            <consortium name="The Broad Institute Genome Sequencing Center for Infectious Disease"/>
            <person name="Wu L."/>
            <person name="Ma J."/>
        </authorList>
    </citation>
    <scope>NUCLEOTIDE SEQUENCE [LARGE SCALE GENOMIC DNA]</scope>
    <source>
        <strain evidence="8">CECT 8472</strain>
    </source>
</reference>
<dbReference type="PANTHER" id="PTHR43174">
    <property type="entry name" value="UDP-N-ACETYLGLUCOSAMINE 2-EPIMERASE"/>
    <property type="match status" value="1"/>
</dbReference>
<evidence type="ECO:0000256" key="5">
    <source>
        <dbReference type="RuleBase" id="RU003513"/>
    </source>
</evidence>
<comment type="similarity">
    <text evidence="3 5">Belongs to the UDP-N-acetylglucosamine 2-epimerase family.</text>
</comment>
<feature type="domain" description="UDP-N-acetylglucosamine 2-epimerase" evidence="6">
    <location>
        <begin position="31"/>
        <end position="376"/>
    </location>
</feature>
<dbReference type="RefSeq" id="WP_382421705.1">
    <property type="nucleotide sequence ID" value="NZ_JBHSCW010000003.1"/>
</dbReference>
<organism evidence="7 8">
    <name type="scientific">Fodinicurvata halophila</name>
    <dbReference type="NCBI Taxonomy" id="1419723"/>
    <lineage>
        <taxon>Bacteria</taxon>
        <taxon>Pseudomonadati</taxon>
        <taxon>Pseudomonadota</taxon>
        <taxon>Alphaproteobacteria</taxon>
        <taxon>Rhodospirillales</taxon>
        <taxon>Rhodovibrionaceae</taxon>
        <taxon>Fodinicurvata</taxon>
    </lineage>
</organism>
<dbReference type="EMBL" id="JBHSCW010000003">
    <property type="protein sequence ID" value="MFC4351370.1"/>
    <property type="molecule type" value="Genomic_DNA"/>
</dbReference>
<evidence type="ECO:0000256" key="1">
    <source>
        <dbReference type="ARBA" id="ARBA00023235"/>
    </source>
</evidence>
<evidence type="ECO:0000313" key="8">
    <source>
        <dbReference type="Proteomes" id="UP001595799"/>
    </source>
</evidence>